<accession>A0ACB8Q6T3</accession>
<dbReference type="Proteomes" id="UP000814128">
    <property type="component" value="Unassembled WGS sequence"/>
</dbReference>
<reference evidence="1" key="1">
    <citation type="submission" date="2021-02" db="EMBL/GenBank/DDBJ databases">
        <authorList>
            <consortium name="DOE Joint Genome Institute"/>
            <person name="Ahrendt S."/>
            <person name="Looney B.P."/>
            <person name="Miyauchi S."/>
            <person name="Morin E."/>
            <person name="Drula E."/>
            <person name="Courty P.E."/>
            <person name="Chicoki N."/>
            <person name="Fauchery L."/>
            <person name="Kohler A."/>
            <person name="Kuo A."/>
            <person name="Labutti K."/>
            <person name="Pangilinan J."/>
            <person name="Lipzen A."/>
            <person name="Riley R."/>
            <person name="Andreopoulos W."/>
            <person name="He G."/>
            <person name="Johnson J."/>
            <person name="Barry K.W."/>
            <person name="Grigoriev I.V."/>
            <person name="Nagy L."/>
            <person name="Hibbett D."/>
            <person name="Henrissat B."/>
            <person name="Matheny P.B."/>
            <person name="Labbe J."/>
            <person name="Martin F."/>
        </authorList>
    </citation>
    <scope>NUCLEOTIDE SEQUENCE</scope>
    <source>
        <strain evidence="1">EC-137</strain>
    </source>
</reference>
<reference evidence="1" key="2">
    <citation type="journal article" date="2022" name="New Phytol.">
        <title>Evolutionary transition to the ectomycorrhizal habit in the genomes of a hyperdiverse lineage of mushroom-forming fungi.</title>
        <authorList>
            <person name="Looney B."/>
            <person name="Miyauchi S."/>
            <person name="Morin E."/>
            <person name="Drula E."/>
            <person name="Courty P.E."/>
            <person name="Kohler A."/>
            <person name="Kuo A."/>
            <person name="LaButti K."/>
            <person name="Pangilinan J."/>
            <person name="Lipzen A."/>
            <person name="Riley R."/>
            <person name="Andreopoulos W."/>
            <person name="He G."/>
            <person name="Johnson J."/>
            <person name="Nolan M."/>
            <person name="Tritt A."/>
            <person name="Barry K.W."/>
            <person name="Grigoriev I.V."/>
            <person name="Nagy L.G."/>
            <person name="Hibbett D."/>
            <person name="Henrissat B."/>
            <person name="Matheny P.B."/>
            <person name="Labbe J."/>
            <person name="Martin F.M."/>
        </authorList>
    </citation>
    <scope>NUCLEOTIDE SEQUENCE</scope>
    <source>
        <strain evidence="1">EC-137</strain>
    </source>
</reference>
<proteinExistence type="predicted"/>
<evidence type="ECO:0000313" key="1">
    <source>
        <dbReference type="EMBL" id="KAI0027534.1"/>
    </source>
</evidence>
<dbReference type="EMBL" id="MU273885">
    <property type="protein sequence ID" value="KAI0027534.1"/>
    <property type="molecule type" value="Genomic_DNA"/>
</dbReference>
<keyword evidence="2" id="KW-1185">Reference proteome</keyword>
<gene>
    <name evidence="1" type="ORF">K488DRAFT_61257</name>
</gene>
<evidence type="ECO:0000313" key="2">
    <source>
        <dbReference type="Proteomes" id="UP000814128"/>
    </source>
</evidence>
<comment type="caution">
    <text evidence="1">The sequence shown here is derived from an EMBL/GenBank/DDBJ whole genome shotgun (WGS) entry which is preliminary data.</text>
</comment>
<organism evidence="1 2">
    <name type="scientific">Vararia minispora EC-137</name>
    <dbReference type="NCBI Taxonomy" id="1314806"/>
    <lineage>
        <taxon>Eukaryota</taxon>
        <taxon>Fungi</taxon>
        <taxon>Dikarya</taxon>
        <taxon>Basidiomycota</taxon>
        <taxon>Agaricomycotina</taxon>
        <taxon>Agaricomycetes</taxon>
        <taxon>Russulales</taxon>
        <taxon>Lachnocladiaceae</taxon>
        <taxon>Vararia</taxon>
    </lineage>
</organism>
<name>A0ACB8Q6T3_9AGAM</name>
<protein>
    <submittedName>
        <fullName evidence="1">FMN-dependent dehydrogenase</fullName>
    </submittedName>
</protein>
<sequence length="446" mass="48040">MSQNNDIDAAIGGTWSKHTLVVYGQGTLPSTGTYDANKLEEKAREVTKGNQGNGSSFTCAAAFLYTFGSAGLSSTDRANRKAIDRWRIIPRMLRDASTRSLDTTIFGVKYKAPVFVAPVGVQSILHPDGELASAAAGANVGIPIIMSTASSYTIEQVATANGNGQRWYQLYWPVNKEVTVSLLQRAKKAGFTTLVVTLDTMVLGWRPHDLDTAYLPFFAGVGTAVGISDPAFMAVQGLEPITEPRRKYPLDMEAHRQLLKAGDREALLESELGKAWIGQTTSGVFKTWEDLTHLRENWEGPIVLKGIQCVEDARLAIGAGMDGIVVSNHGGRQVDGAIPSFVALEQVCGDAKIREAQEAGKFTVLFDSGIRTGSDVIKALAMGAQGVLVARPMMYGLAIAGQKGVEDVFRGLLAETEITLGLSGYKSVADVWGKRDEVLQRLDWLA</sequence>